<dbReference type="Gene3D" id="3.30.70.1710">
    <property type="match status" value="1"/>
</dbReference>
<proteinExistence type="predicted"/>
<dbReference type="InterPro" id="IPR000249">
    <property type="entry name" value="BMC_dom"/>
</dbReference>
<dbReference type="EMBL" id="LROR01000101">
    <property type="protein sequence ID" value="OBR90233.1"/>
    <property type="molecule type" value="Genomic_DNA"/>
</dbReference>
<evidence type="ECO:0000256" key="1">
    <source>
        <dbReference type="ARBA" id="ARBA00024322"/>
    </source>
</evidence>
<evidence type="ECO:0000313" key="7">
    <source>
        <dbReference type="Proteomes" id="UP000093694"/>
    </source>
</evidence>
<keyword evidence="2" id="KW-1283">Bacterial microcompartment</keyword>
<reference evidence="4 6" key="1">
    <citation type="journal article" date="2015" name="Biotechnol. Bioeng.">
        <title>Genome sequence and phenotypic characterization of Caulobacter segnis.</title>
        <authorList>
            <person name="Patel S."/>
            <person name="Fletcher B."/>
            <person name="Scott D.C."/>
            <person name="Ely B."/>
        </authorList>
    </citation>
    <scope>NUCLEOTIDE SEQUENCE [LARGE SCALE GENOMIC DNA]</scope>
    <source>
        <strain evidence="4 6">PS02</strain>
    </source>
</reference>
<evidence type="ECO:0000259" key="3">
    <source>
        <dbReference type="SMART" id="SM00877"/>
    </source>
</evidence>
<evidence type="ECO:0000313" key="4">
    <source>
        <dbReference type="EMBL" id="OAA84178.1"/>
    </source>
</evidence>
<evidence type="ECO:0000256" key="2">
    <source>
        <dbReference type="ARBA" id="ARBA00024446"/>
    </source>
</evidence>
<dbReference type="GO" id="GO:0031469">
    <property type="term" value="C:bacterial microcompartment"/>
    <property type="evidence" value="ECO:0007669"/>
    <property type="project" value="UniProtKB-SubCell"/>
</dbReference>
<dbReference type="Proteomes" id="UP000077384">
    <property type="component" value="Unassembled WGS sequence"/>
</dbReference>
<comment type="subcellular location">
    <subcellularLocation>
        <location evidence="1">Bacterial microcompartment</location>
    </subcellularLocation>
</comment>
<protein>
    <submittedName>
        <fullName evidence="4">BMC domain protein</fullName>
    </submittedName>
</protein>
<dbReference type="RefSeq" id="WP_063602635.1">
    <property type="nucleotide sequence ID" value="NZ_LITQ01000060.1"/>
</dbReference>
<gene>
    <name evidence="5" type="ORF">CLCOS_41060</name>
    <name evidence="4" type="ORF">WX73_03524</name>
</gene>
<comment type="caution">
    <text evidence="4">The sequence shown here is derived from an EMBL/GenBank/DDBJ whole genome shotgun (WGS) entry which is preliminary data.</text>
</comment>
<evidence type="ECO:0000313" key="6">
    <source>
        <dbReference type="Proteomes" id="UP000077384"/>
    </source>
</evidence>
<feature type="domain" description="Bacterial microcompartment" evidence="3">
    <location>
        <begin position="33"/>
        <end position="100"/>
    </location>
</feature>
<dbReference type="SUPFAM" id="SSF143414">
    <property type="entry name" value="CcmK-like"/>
    <property type="match status" value="1"/>
</dbReference>
<keyword evidence="7" id="KW-1185">Reference proteome</keyword>
<accession>A0A162L4C7</accession>
<dbReference type="PATRIC" id="fig|1705578.3.peg.3778"/>
<dbReference type="Pfam" id="PF00936">
    <property type="entry name" value="BMC"/>
    <property type="match status" value="1"/>
</dbReference>
<dbReference type="InterPro" id="IPR037233">
    <property type="entry name" value="CcmK-like_sf"/>
</dbReference>
<name>A0A162L4C7_9CLOT</name>
<reference evidence="5 7" key="2">
    <citation type="journal article" date="2016" name="Front. Microbiol.">
        <title>Industrial Acetogenic Biocatalysts: A Comparative Metabolic and Genomic Analysis.</title>
        <authorList>
            <person name="Bengelsdorf F."/>
            <person name="Poehlein A."/>
            <person name="Sonja S."/>
            <person name="Erz C."/>
            <person name="Hummel T."/>
            <person name="Hoffmeister S."/>
            <person name="Daniel R."/>
            <person name="Durre P."/>
        </authorList>
    </citation>
    <scope>NUCLEOTIDE SEQUENCE [LARGE SCALE GENOMIC DNA]</scope>
    <source>
        <strain evidence="5 7">PTA-10522</strain>
    </source>
</reference>
<evidence type="ECO:0000313" key="5">
    <source>
        <dbReference type="EMBL" id="OBR90233.1"/>
    </source>
</evidence>
<dbReference type="Proteomes" id="UP000093694">
    <property type="component" value="Unassembled WGS sequence"/>
</dbReference>
<dbReference type="EMBL" id="LITQ01000060">
    <property type="protein sequence ID" value="OAA84178.1"/>
    <property type="molecule type" value="Genomic_DNA"/>
</dbReference>
<sequence length="101" mass="11009">MEIRTIKSPSKGTIDMLMRRMGANVNKDSICVDAVGLVQGKMLDMIYAADIAEKAVGVTVEDIKGSCPQNMIMIAIFGDTSSVESAIQEIKRNVKKEKDIC</sequence>
<organism evidence="4 6">
    <name type="scientific">Clostridium coskatii</name>
    <dbReference type="NCBI Taxonomy" id="1705578"/>
    <lineage>
        <taxon>Bacteria</taxon>
        <taxon>Bacillati</taxon>
        <taxon>Bacillota</taxon>
        <taxon>Clostridia</taxon>
        <taxon>Eubacteriales</taxon>
        <taxon>Clostridiaceae</taxon>
        <taxon>Clostridium</taxon>
    </lineage>
</organism>
<dbReference type="SMART" id="SM00877">
    <property type="entry name" value="BMC"/>
    <property type="match status" value="1"/>
</dbReference>
<dbReference type="AlphaFoldDB" id="A0A162L4C7"/>